<dbReference type="SUPFAM" id="SSF51735">
    <property type="entry name" value="NAD(P)-binding Rossmann-fold domains"/>
    <property type="match status" value="1"/>
</dbReference>
<dbReference type="AlphaFoldDB" id="A0A0X2NP43"/>
<gene>
    <name evidence="2" type="ORF">CVAR292_02594</name>
</gene>
<dbReference type="Proteomes" id="UP000182498">
    <property type="component" value="Unassembled WGS sequence"/>
</dbReference>
<dbReference type="OMA" id="HADFNFD"/>
<dbReference type="Pfam" id="PF08240">
    <property type="entry name" value="ADH_N"/>
    <property type="match status" value="1"/>
</dbReference>
<name>A0A0X2NP43_9CORY</name>
<evidence type="ECO:0000313" key="3">
    <source>
        <dbReference type="Proteomes" id="UP000182498"/>
    </source>
</evidence>
<dbReference type="PANTHER" id="PTHR11695">
    <property type="entry name" value="ALCOHOL DEHYDROGENASE RELATED"/>
    <property type="match status" value="1"/>
</dbReference>
<dbReference type="InterPro" id="IPR036291">
    <property type="entry name" value="NAD(P)-bd_dom_sf"/>
</dbReference>
<feature type="domain" description="Enoyl reductase (ER)" evidence="1">
    <location>
        <begin position="19"/>
        <end position="307"/>
    </location>
</feature>
<proteinExistence type="predicted"/>
<sequence length="309" mass="31120">MTAPVILVRMRIFGFGSYGGPEVAGFLDVPAPDPATVPDGSVLVASTVTSVNPADIKVRSGERQGSFPVRFPMAMGREAAGIVLAADPVTGIAPGMAVFGNTVSRTGSFAEKVYLDGVGATPVPEGVTPAQAACIPVSAGTAWDILNELRHDGLETGGTVLVLGAGGGVGHCAVQLARAIGMEVTGVAGADKHDFVESLGATHVAAGDDWMSTVNEIGPVDAVIDLVGGEVLVDALGMTAGPVRSVAAPSVGGGVTRRRSRTVFSELAGLIADGTFTPHISASFPFPRAADAVAAVENGHALGKTVVRF</sequence>
<dbReference type="Gene3D" id="3.90.180.10">
    <property type="entry name" value="Medium-chain alcohol dehydrogenases, catalytic domain"/>
    <property type="match status" value="1"/>
</dbReference>
<dbReference type="InterPro" id="IPR011032">
    <property type="entry name" value="GroES-like_sf"/>
</dbReference>
<dbReference type="SMART" id="SM00829">
    <property type="entry name" value="PKS_ER"/>
    <property type="match status" value="1"/>
</dbReference>
<dbReference type="InterPro" id="IPR050700">
    <property type="entry name" value="YIM1/Zinc_Alcohol_DH_Fams"/>
</dbReference>
<dbReference type="InterPro" id="IPR013154">
    <property type="entry name" value="ADH-like_N"/>
</dbReference>
<organism evidence="2 3">
    <name type="scientific">Corynebacterium variabile</name>
    <dbReference type="NCBI Taxonomy" id="1727"/>
    <lineage>
        <taxon>Bacteria</taxon>
        <taxon>Bacillati</taxon>
        <taxon>Actinomycetota</taxon>
        <taxon>Actinomycetes</taxon>
        <taxon>Mycobacteriales</taxon>
        <taxon>Corynebacteriaceae</taxon>
        <taxon>Corynebacterium</taxon>
    </lineage>
</organism>
<dbReference type="SUPFAM" id="SSF50129">
    <property type="entry name" value="GroES-like"/>
    <property type="match status" value="1"/>
</dbReference>
<dbReference type="Gene3D" id="3.40.50.720">
    <property type="entry name" value="NAD(P)-binding Rossmann-like Domain"/>
    <property type="match status" value="1"/>
</dbReference>
<evidence type="ECO:0000259" key="1">
    <source>
        <dbReference type="SMART" id="SM00829"/>
    </source>
</evidence>
<dbReference type="InterPro" id="IPR020843">
    <property type="entry name" value="ER"/>
</dbReference>
<accession>A0A0X2NP43</accession>
<keyword evidence="3" id="KW-1185">Reference proteome</keyword>
<reference evidence="3" key="1">
    <citation type="submission" date="2015-11" db="EMBL/GenBank/DDBJ databases">
        <authorList>
            <person name="Dugat-Bony E."/>
        </authorList>
    </citation>
    <scope>NUCLEOTIDE SEQUENCE [LARGE SCALE GENOMIC DNA]</scope>
    <source>
        <strain evidence="3">Mu292</strain>
    </source>
</reference>
<dbReference type="Pfam" id="PF13602">
    <property type="entry name" value="ADH_zinc_N_2"/>
    <property type="match status" value="1"/>
</dbReference>
<protein>
    <submittedName>
        <fullName evidence="2">NADPH:quinone reductase and related Zn-dependent oxidoreductases</fullName>
    </submittedName>
</protein>
<evidence type="ECO:0000313" key="2">
    <source>
        <dbReference type="EMBL" id="CUU67235.1"/>
    </source>
</evidence>
<dbReference type="CDD" id="cd05289">
    <property type="entry name" value="MDR_like_2"/>
    <property type="match status" value="1"/>
</dbReference>
<dbReference type="GO" id="GO:0016491">
    <property type="term" value="F:oxidoreductase activity"/>
    <property type="evidence" value="ECO:0007669"/>
    <property type="project" value="InterPro"/>
</dbReference>
<dbReference type="PANTHER" id="PTHR11695:SF294">
    <property type="entry name" value="RETICULON-4-INTERACTING PROTEIN 1, MITOCHONDRIAL"/>
    <property type="match status" value="1"/>
</dbReference>
<dbReference type="EMBL" id="FAUH01000020">
    <property type="protein sequence ID" value="CUU67235.1"/>
    <property type="molecule type" value="Genomic_DNA"/>
</dbReference>